<comment type="caution">
    <text evidence="2">The sequence shown here is derived from an EMBL/GenBank/DDBJ whole genome shotgun (WGS) entry which is preliminary data.</text>
</comment>
<dbReference type="PANTHER" id="PTHR22916:SF3">
    <property type="entry name" value="UDP-GLCNAC:BETAGAL BETA-1,3-N-ACETYLGLUCOSAMINYLTRANSFERASE-LIKE PROTEIN 1"/>
    <property type="match status" value="1"/>
</dbReference>
<sequence>MELGDFVKKSMNCLLNQTYQNIEFICVNDGSTDTTLHDLEYFAKQDSRIRIYTKENQKYAQYSKAYGQEKASGDFIFLFDHDDLIDLDTIEKCYKTFLSYPELDIVTPMVITKFTNGHIKNIHNIYASDSLEFKFKQYPGSKIIEDTVGKYDNHIRGLHRKEIFKSHSFSFTEPLLNADEIVERLIFEKARFIGSCDAVYTHYIHPDSSAKLLSPKKIDITRTDFLLRKIFLQKGIYEPRKTIFEFTAYKNLVNAIKIFHLFSKKMMSEEKLLQKKRLQDSYSSLDRKTIISQFRGIAKIYNSFLLSNFSLMSFFYKYKN</sequence>
<accession>A0A0Q3KBX1</accession>
<evidence type="ECO:0000313" key="2">
    <source>
        <dbReference type="EMBL" id="KQK27299.1"/>
    </source>
</evidence>
<reference evidence="2 3" key="1">
    <citation type="submission" date="2015-10" db="EMBL/GenBank/DDBJ databases">
        <title>Chryseobacterium aquaticum genome.</title>
        <authorList>
            <person name="Newman J.D."/>
            <person name="Ferguson M.B."/>
            <person name="Miller J.R."/>
        </authorList>
    </citation>
    <scope>NUCLEOTIDE SEQUENCE [LARGE SCALE GENOMIC DNA]</scope>
    <source>
        <strain evidence="2 3">KCTC 12483</strain>
    </source>
</reference>
<dbReference type="STRING" id="452084.AR438_03585"/>
<dbReference type="Gene3D" id="3.90.550.10">
    <property type="entry name" value="Spore Coat Polysaccharide Biosynthesis Protein SpsA, Chain A"/>
    <property type="match status" value="1"/>
</dbReference>
<feature type="domain" description="Glycosyltransferase 2-like" evidence="1">
    <location>
        <begin position="5"/>
        <end position="138"/>
    </location>
</feature>
<dbReference type="Pfam" id="PF00535">
    <property type="entry name" value="Glycos_transf_2"/>
    <property type="match status" value="1"/>
</dbReference>
<proteinExistence type="predicted"/>
<dbReference type="GO" id="GO:0016758">
    <property type="term" value="F:hexosyltransferase activity"/>
    <property type="evidence" value="ECO:0007669"/>
    <property type="project" value="UniProtKB-ARBA"/>
</dbReference>
<dbReference type="InterPro" id="IPR001173">
    <property type="entry name" value="Glyco_trans_2-like"/>
</dbReference>
<dbReference type="Proteomes" id="UP000051682">
    <property type="component" value="Unassembled WGS sequence"/>
</dbReference>
<evidence type="ECO:0000259" key="1">
    <source>
        <dbReference type="Pfam" id="PF00535"/>
    </source>
</evidence>
<name>A0A0Q3KBX1_9FLAO</name>
<dbReference type="InterPro" id="IPR029044">
    <property type="entry name" value="Nucleotide-diphossugar_trans"/>
</dbReference>
<protein>
    <recommendedName>
        <fullName evidence="1">Glycosyltransferase 2-like domain-containing protein</fullName>
    </recommendedName>
</protein>
<gene>
    <name evidence="2" type="ORF">AR438_03585</name>
</gene>
<dbReference type="EMBL" id="LLYZ01000002">
    <property type="protein sequence ID" value="KQK27299.1"/>
    <property type="molecule type" value="Genomic_DNA"/>
</dbReference>
<dbReference type="PANTHER" id="PTHR22916">
    <property type="entry name" value="GLYCOSYLTRANSFERASE"/>
    <property type="match status" value="1"/>
</dbReference>
<keyword evidence="3" id="KW-1185">Reference proteome</keyword>
<dbReference type="SUPFAM" id="SSF53448">
    <property type="entry name" value="Nucleotide-diphospho-sugar transferases"/>
    <property type="match status" value="1"/>
</dbReference>
<dbReference type="AlphaFoldDB" id="A0A0Q3KBX1"/>
<organism evidence="2 3">
    <name type="scientific">Chryseobacterium aquaticum</name>
    <dbReference type="NCBI Taxonomy" id="452084"/>
    <lineage>
        <taxon>Bacteria</taxon>
        <taxon>Pseudomonadati</taxon>
        <taxon>Bacteroidota</taxon>
        <taxon>Flavobacteriia</taxon>
        <taxon>Flavobacteriales</taxon>
        <taxon>Weeksellaceae</taxon>
        <taxon>Chryseobacterium group</taxon>
        <taxon>Chryseobacterium</taxon>
    </lineage>
</organism>
<dbReference type="CDD" id="cd00761">
    <property type="entry name" value="Glyco_tranf_GTA_type"/>
    <property type="match status" value="1"/>
</dbReference>
<evidence type="ECO:0000313" key="3">
    <source>
        <dbReference type="Proteomes" id="UP000051682"/>
    </source>
</evidence>